<evidence type="ECO:0000313" key="2">
    <source>
        <dbReference type="EMBL" id="KAJ7746041.1"/>
    </source>
</evidence>
<accession>A0AAD7IM78</accession>
<feature type="region of interest" description="Disordered" evidence="1">
    <location>
        <begin position="130"/>
        <end position="176"/>
    </location>
</feature>
<dbReference type="AlphaFoldDB" id="A0AAD7IM78"/>
<evidence type="ECO:0000256" key="1">
    <source>
        <dbReference type="SAM" id="MobiDB-lite"/>
    </source>
</evidence>
<dbReference type="Proteomes" id="UP001215598">
    <property type="component" value="Unassembled WGS sequence"/>
</dbReference>
<organism evidence="2 3">
    <name type="scientific">Mycena metata</name>
    <dbReference type="NCBI Taxonomy" id="1033252"/>
    <lineage>
        <taxon>Eukaryota</taxon>
        <taxon>Fungi</taxon>
        <taxon>Dikarya</taxon>
        <taxon>Basidiomycota</taxon>
        <taxon>Agaricomycotina</taxon>
        <taxon>Agaricomycetes</taxon>
        <taxon>Agaricomycetidae</taxon>
        <taxon>Agaricales</taxon>
        <taxon>Marasmiineae</taxon>
        <taxon>Mycenaceae</taxon>
        <taxon>Mycena</taxon>
    </lineage>
</organism>
<reference evidence="2" key="1">
    <citation type="submission" date="2023-03" db="EMBL/GenBank/DDBJ databases">
        <title>Massive genome expansion in bonnet fungi (Mycena s.s.) driven by repeated elements and novel gene families across ecological guilds.</title>
        <authorList>
            <consortium name="Lawrence Berkeley National Laboratory"/>
            <person name="Harder C.B."/>
            <person name="Miyauchi S."/>
            <person name="Viragh M."/>
            <person name="Kuo A."/>
            <person name="Thoen E."/>
            <person name="Andreopoulos B."/>
            <person name="Lu D."/>
            <person name="Skrede I."/>
            <person name="Drula E."/>
            <person name="Henrissat B."/>
            <person name="Morin E."/>
            <person name="Kohler A."/>
            <person name="Barry K."/>
            <person name="LaButti K."/>
            <person name="Morin E."/>
            <person name="Salamov A."/>
            <person name="Lipzen A."/>
            <person name="Mereny Z."/>
            <person name="Hegedus B."/>
            <person name="Baldrian P."/>
            <person name="Stursova M."/>
            <person name="Weitz H."/>
            <person name="Taylor A."/>
            <person name="Grigoriev I.V."/>
            <person name="Nagy L.G."/>
            <person name="Martin F."/>
            <person name="Kauserud H."/>
        </authorList>
    </citation>
    <scope>NUCLEOTIDE SEQUENCE</scope>
    <source>
        <strain evidence="2">CBHHK182m</strain>
    </source>
</reference>
<feature type="compositionally biased region" description="Low complexity" evidence="1">
    <location>
        <begin position="130"/>
        <end position="156"/>
    </location>
</feature>
<name>A0AAD7IM78_9AGAR</name>
<dbReference type="EMBL" id="JARKIB010000081">
    <property type="protein sequence ID" value="KAJ7746041.1"/>
    <property type="molecule type" value="Genomic_DNA"/>
</dbReference>
<gene>
    <name evidence="2" type="ORF">B0H16DRAFT_1557559</name>
</gene>
<sequence length="389" mass="42512">MSMQQGENMGVHCRLLLPAVTAKLLICSLKKVLSWMTLPYDHHDQKGALASAAHYDPPNVANYAGFDQQQLLTHHSHLESLLDSALATLTLIRETAPTCPALMFTPHVVQVLHSLTRHITASIAQTPTLHTTTTPTSYAAAAATRHPAPARTTPEPNTTKLSPSPSPVPLAESGGKGPRVVVRFDRENKLPQPTRVSAHTIHTAVTNVLDEIFKDDRSGYVSLLKAVEWSRNGNLFLYPDTNSCTPAFLGAQDTRIWPVIRPLLGLAERHKQPPFEIDRQRHSVVFHGVPMPPDPVASFTHHAVRAWALPDGAKGALVDFALLCRPEDFTKKSSVALRVSFSEEEDALQLITNGGVMFGSPCRVTRYASRSSVNTDSNKKQLDSSCTSP</sequence>
<keyword evidence="3" id="KW-1185">Reference proteome</keyword>
<evidence type="ECO:0000313" key="3">
    <source>
        <dbReference type="Proteomes" id="UP001215598"/>
    </source>
</evidence>
<proteinExistence type="predicted"/>
<protein>
    <submittedName>
        <fullName evidence="2">Uncharacterized protein</fullName>
    </submittedName>
</protein>
<comment type="caution">
    <text evidence="2">The sequence shown here is derived from an EMBL/GenBank/DDBJ whole genome shotgun (WGS) entry which is preliminary data.</text>
</comment>